<protein>
    <submittedName>
        <fullName evidence="1">Uncharacterized protein</fullName>
    </submittedName>
</protein>
<name>A0ABT4AMV0_9BACT</name>
<organism evidence="1 2">
    <name type="scientific">Archangium lansingense</name>
    <dbReference type="NCBI Taxonomy" id="2995310"/>
    <lineage>
        <taxon>Bacteria</taxon>
        <taxon>Pseudomonadati</taxon>
        <taxon>Myxococcota</taxon>
        <taxon>Myxococcia</taxon>
        <taxon>Myxococcales</taxon>
        <taxon>Cystobacterineae</taxon>
        <taxon>Archangiaceae</taxon>
        <taxon>Archangium</taxon>
    </lineage>
</organism>
<dbReference type="Proteomes" id="UP001207654">
    <property type="component" value="Unassembled WGS sequence"/>
</dbReference>
<keyword evidence="2" id="KW-1185">Reference proteome</keyword>
<evidence type="ECO:0000313" key="2">
    <source>
        <dbReference type="Proteomes" id="UP001207654"/>
    </source>
</evidence>
<proteinExistence type="predicted"/>
<gene>
    <name evidence="1" type="ORF">OV287_49465</name>
</gene>
<comment type="caution">
    <text evidence="1">The sequence shown here is derived from an EMBL/GenBank/DDBJ whole genome shotgun (WGS) entry which is preliminary data.</text>
</comment>
<evidence type="ECO:0000313" key="1">
    <source>
        <dbReference type="EMBL" id="MCY1082504.1"/>
    </source>
</evidence>
<reference evidence="1 2" key="1">
    <citation type="submission" date="2022-11" db="EMBL/GenBank/DDBJ databases">
        <title>Minimal conservation of predation-associated metabolite biosynthetic gene clusters underscores biosynthetic potential of Myxococcota including descriptions for ten novel species: Archangium lansinium sp. nov., Myxococcus landrumus sp. nov., Nannocystis bai.</title>
        <authorList>
            <person name="Ahearne A."/>
            <person name="Stevens C."/>
            <person name="Phillips K."/>
        </authorList>
    </citation>
    <scope>NUCLEOTIDE SEQUENCE [LARGE SCALE GENOMIC DNA]</scope>
    <source>
        <strain evidence="1 2">MIWBW</strain>
    </source>
</reference>
<dbReference type="RefSeq" id="WP_267541069.1">
    <property type="nucleotide sequence ID" value="NZ_JAPNKA010000001.1"/>
</dbReference>
<dbReference type="EMBL" id="JAPNKA010000001">
    <property type="protein sequence ID" value="MCY1082504.1"/>
    <property type="molecule type" value="Genomic_DNA"/>
</dbReference>
<sequence>METIKGDVSDGAKKPISKPVPFYSLYMHMMPTGWPTDPDDPYQDIPWLRRFFLFRHGAVVNLDSKSGPIGRLSWATNKIDIDKNKCTIYEDPADFLLTQERKLRDGNRYLGYVKVPQGDMVQAYEALGSGAVVTFSGPFLPVEHGEMLGFLRPQSETHEQAGWLHWEFLAPAARESAIKKVWDLAHNHFKLDLPQVSEVGAQKQDNLLEADEVKSLLLEKLPMGDDRKLFQYVLPAIKERNYDGFRSAMSRFMSELSKFAHQPMGQKLVRPEFETRNEQELKRLATQLYTVTLEIDNTQYRVTSSSKNPAPYRLGLIYRGESIPNLNGGPVIARASVELTEADLAKDKIELNLQVPASAVAVEIDCPHFHLDSGASGGPVDTSLAQAFIDARWRGLVLKHASEWSPAGLDTLVRRLCEHDLMDTPPGGVDKAVEAVRPSSWYGVDLRTTKKPNAPVEIPILGTDGKELSLFDESKGMLPVNNGSGEVLNVHPVTFLWLLKLMQKGDLCSLVTEFKPDLSEEGKEGPLFWGWFPHETRPRRVGESLSVVSLRRDWGSGPVTLVAERLDAGPPGTPRVLELATGSYADGVFSSRVAPWFWGQWTLKVKGHEGESPQPQGGIEPPVSLHVLPPRLARTFEPKKDARTGLYSAELHFIESCPEALGGYLTYAFTKVPHPADKEFPQAEKWLLDADTAGYIEGLKKGEKNVTAHYTLSDYLGVSEGAQRVSVELCKAVERFRKACRVVLRVIELSEDGHTAMLEARGPAKLGALLQCAEQQAGAFDTSIEAQEVELEVGRKKKKVIQLKFTATRRPLPLVWQEASCCNNVYATRVPPDDGAFNREGDFLTGLKSAKAKDARVSAHYTWSQYRKAAGGGAFKLSRHLADQLEALRSGVNFKVFIQALSADGLTVGVHCEKWKKNKGTLQAHAALLRYRKDGREEGSFLPESLVFKKLPLPGEAGPEGLEVLVLSVKPPPLDTSGWLRFEFDPRDIFAELLRQATPAPNERVWLKASFVAPNCYQVEHYEGPSRTPVPTPQGSTVAESLKAEVEGVFKTLALPGFEGVRLSVAGQSLSIQVPLRGRREDWSNAKPAISVDGTEQLVKPSAAGLVWTLPLSSNKPDTIVHGNKEKLSIKAYITNGDALFDGERIGIEPVSWEGNTIPRLLGPLMAEAQPGKVTLRARVYCCPTRAPCPKLRYTVVSEQLPPVGSKRKKQRPTQGFVTGARISYTGMELEGLFEAEFPTRPGESYHFELVSGGADGKLLGAPMESLHLDYTAPVESH</sequence>
<accession>A0ABT4AMV0</accession>